<sequence length="110" mass="12353">MCNSSVSGFPGDRLKRRLLDLLACPSCLSFPLELIVENEIKENRLPTTPERPLCERWCAFIGSQPEDPNNCIACMELEVMSGKLSCKSCGAEYRIEGGVPRMLRPDDTRF</sequence>
<evidence type="ECO:0000313" key="2">
    <source>
        <dbReference type="Proteomes" id="UP000278149"/>
    </source>
</evidence>
<dbReference type="Pfam" id="PF03966">
    <property type="entry name" value="Trm112p"/>
    <property type="match status" value="1"/>
</dbReference>
<name>A0A3R9Q9I3_9CREN</name>
<comment type="caution">
    <text evidence="1">The sequence shown here is derived from an EMBL/GenBank/DDBJ whole genome shotgun (WGS) entry which is preliminary data.</text>
</comment>
<organism evidence="1 2">
    <name type="scientific">Candidatus Korarchaeum cryptofilum</name>
    <dbReference type="NCBI Taxonomy" id="498846"/>
    <lineage>
        <taxon>Archaea</taxon>
        <taxon>Thermoproteota</taxon>
        <taxon>Candidatus Korarchaeia</taxon>
        <taxon>Candidatus Korarchaeales</taxon>
        <taxon>Candidatus Korarchaeaceae</taxon>
        <taxon>Candidatus Korarchaeum</taxon>
    </lineage>
</organism>
<proteinExistence type="predicted"/>
<gene>
    <name evidence="1" type="ORF">D9Q81_02820</name>
</gene>
<dbReference type="EMBL" id="RCOR01000018">
    <property type="protein sequence ID" value="RSN69554.1"/>
    <property type="molecule type" value="Genomic_DNA"/>
</dbReference>
<dbReference type="AlphaFoldDB" id="A0A3R9Q9I3"/>
<reference evidence="1 2" key="1">
    <citation type="submission" date="2018-10" db="EMBL/GenBank/DDBJ databases">
        <title>Co-occurring genomic capacity for anaerobic methane metabolism and dissimilatory sulfite reduction discovered in the Korarchaeota.</title>
        <authorList>
            <person name="Mckay L.J."/>
            <person name="Dlakic M."/>
            <person name="Fields M.W."/>
            <person name="Delmont T.O."/>
            <person name="Eren A.M."/>
            <person name="Jay Z.J."/>
            <person name="Klingelsmith K.B."/>
            <person name="Rusch D.B."/>
            <person name="Inskeep W.P."/>
        </authorList>
    </citation>
    <scope>NUCLEOTIDE SEQUENCE [LARGE SCALE GENOMIC DNA]</scope>
    <source>
        <strain evidence="1 2">WS</strain>
    </source>
</reference>
<evidence type="ECO:0000313" key="1">
    <source>
        <dbReference type="EMBL" id="RSN69554.1"/>
    </source>
</evidence>
<dbReference type="SUPFAM" id="SSF158997">
    <property type="entry name" value="Trm112p-like"/>
    <property type="match status" value="1"/>
</dbReference>
<dbReference type="InterPro" id="IPR005651">
    <property type="entry name" value="Trm112-like"/>
</dbReference>
<protein>
    <submittedName>
        <fullName evidence="1">Trm112 family protein</fullName>
    </submittedName>
</protein>
<dbReference type="Proteomes" id="UP000278149">
    <property type="component" value="Unassembled WGS sequence"/>
</dbReference>
<dbReference type="Gene3D" id="2.20.25.10">
    <property type="match status" value="1"/>
</dbReference>
<accession>A0A3R9Q9I3</accession>